<keyword evidence="3" id="KW-0227">DNA damage</keyword>
<evidence type="ECO:0000256" key="3">
    <source>
        <dbReference type="HAMAP-Rule" id="MF_01875"/>
    </source>
</evidence>
<dbReference type="Pfam" id="PF02735">
    <property type="entry name" value="Ku"/>
    <property type="match status" value="1"/>
</dbReference>
<dbReference type="HAMAP" id="MF_01875">
    <property type="entry name" value="Prokaryotic_Ku"/>
    <property type="match status" value="1"/>
</dbReference>
<evidence type="ECO:0000259" key="5">
    <source>
        <dbReference type="SMART" id="SM00559"/>
    </source>
</evidence>
<comment type="subunit">
    <text evidence="3">Homodimer. Interacts with LigD.</text>
</comment>
<gene>
    <name evidence="3" type="primary">ku</name>
    <name evidence="6" type="ORF">NBH00_07760</name>
</gene>
<proteinExistence type="inferred from homology"/>
<dbReference type="EMBL" id="CP098502">
    <property type="protein sequence ID" value="UTI66090.1"/>
    <property type="molecule type" value="Genomic_DNA"/>
</dbReference>
<feature type="region of interest" description="Disordered" evidence="4">
    <location>
        <begin position="222"/>
        <end position="267"/>
    </location>
</feature>
<evidence type="ECO:0000256" key="1">
    <source>
        <dbReference type="ARBA" id="ARBA00023125"/>
    </source>
</evidence>
<dbReference type="Gene3D" id="2.40.290.10">
    <property type="match status" value="1"/>
</dbReference>
<protein>
    <recommendedName>
        <fullName evidence="3">Non-homologous end joining protein Ku</fullName>
    </recommendedName>
</protein>
<feature type="domain" description="Ku" evidence="5">
    <location>
        <begin position="53"/>
        <end position="184"/>
    </location>
</feature>
<dbReference type="SUPFAM" id="SSF100939">
    <property type="entry name" value="SPOC domain-like"/>
    <property type="match status" value="1"/>
</dbReference>
<dbReference type="RefSeq" id="WP_254572768.1">
    <property type="nucleotide sequence ID" value="NZ_CP098502.1"/>
</dbReference>
<evidence type="ECO:0000256" key="2">
    <source>
        <dbReference type="ARBA" id="ARBA00023172"/>
    </source>
</evidence>
<dbReference type="Proteomes" id="UP001056035">
    <property type="component" value="Chromosome"/>
</dbReference>
<dbReference type="InterPro" id="IPR006164">
    <property type="entry name" value="DNA_bd_Ku70/Ku80"/>
</dbReference>
<reference evidence="6 7" key="1">
    <citation type="submission" date="2022-06" db="EMBL/GenBank/DDBJ databases">
        <title>Paraconexibacter antarcticus.</title>
        <authorList>
            <person name="Kim C.S."/>
        </authorList>
    </citation>
    <scope>NUCLEOTIDE SEQUENCE [LARGE SCALE GENOMIC DNA]</scope>
    <source>
        <strain evidence="6 7">02-257</strain>
    </source>
</reference>
<dbReference type="InterPro" id="IPR016194">
    <property type="entry name" value="SPOC-like_C_dom_sf"/>
</dbReference>
<keyword evidence="1 3" id="KW-0238">DNA-binding</keyword>
<evidence type="ECO:0000256" key="4">
    <source>
        <dbReference type="SAM" id="MobiDB-lite"/>
    </source>
</evidence>
<dbReference type="PIRSF" id="PIRSF006493">
    <property type="entry name" value="Prok_Ku"/>
    <property type="match status" value="1"/>
</dbReference>
<organism evidence="6 7">
    <name type="scientific">Paraconexibacter antarcticus</name>
    <dbReference type="NCBI Taxonomy" id="2949664"/>
    <lineage>
        <taxon>Bacteria</taxon>
        <taxon>Bacillati</taxon>
        <taxon>Actinomycetota</taxon>
        <taxon>Thermoleophilia</taxon>
        <taxon>Solirubrobacterales</taxon>
        <taxon>Paraconexibacteraceae</taxon>
        <taxon>Paraconexibacter</taxon>
    </lineage>
</organism>
<name>A0ABY5DZR6_9ACTN</name>
<keyword evidence="7" id="KW-1185">Reference proteome</keyword>
<evidence type="ECO:0000313" key="6">
    <source>
        <dbReference type="EMBL" id="UTI66090.1"/>
    </source>
</evidence>
<dbReference type="PANTHER" id="PTHR41251:SF1">
    <property type="entry name" value="NON-HOMOLOGOUS END JOINING PROTEIN KU"/>
    <property type="match status" value="1"/>
</dbReference>
<keyword evidence="2 3" id="KW-0233">DNA recombination</keyword>
<dbReference type="SMART" id="SM00559">
    <property type="entry name" value="Ku78"/>
    <property type="match status" value="1"/>
</dbReference>
<comment type="function">
    <text evidence="3">With LigD forms a non-homologous end joining (NHEJ) DNA repair enzyme, which repairs dsDNA breaks with reduced fidelity. Binds linear dsDNA with 5'- and 3'- overhangs but not closed circular dsDNA nor ssDNA. Recruits and stimulates the ligase activity of LigD.</text>
</comment>
<sequence length="267" mass="29047">MARPLWSGSVSFGLINVPVQLVGAVRDLDVHFRQLHEKDGAPIETRRFCAEEDREVGYDEIAHGYETDDGTMIVLTDEELEAAAPRRSRTIDIDAFVDAGEIDPLLLDHPYILLPAGETDGVRRAYRLLAEVIEASGRVALGRIVLRAKEQLVTVGARDGLLALTTMRFHDELRPAADVDTGGARRPSAAKLKAAVQAIEAMAADWDPGDYEDRHRVRLQAAVEGSDRVEQVDDEDAADGGGRAPKSTASPDIMKSLKASLEKARAS</sequence>
<accession>A0ABY5DZR6</accession>
<dbReference type="NCBIfam" id="TIGR02772">
    <property type="entry name" value="Ku_bact"/>
    <property type="match status" value="1"/>
</dbReference>
<dbReference type="InterPro" id="IPR009187">
    <property type="entry name" value="Prok_Ku"/>
</dbReference>
<evidence type="ECO:0000313" key="7">
    <source>
        <dbReference type="Proteomes" id="UP001056035"/>
    </source>
</evidence>
<dbReference type="PANTHER" id="PTHR41251">
    <property type="entry name" value="NON-HOMOLOGOUS END JOINING PROTEIN KU"/>
    <property type="match status" value="1"/>
</dbReference>
<keyword evidence="3" id="KW-0234">DNA repair</keyword>
<comment type="similarity">
    <text evidence="3">Belongs to the prokaryotic Ku family.</text>
</comment>